<accession>A0A0C9ZAL4</accession>
<feature type="region of interest" description="Disordered" evidence="1">
    <location>
        <begin position="53"/>
        <end position="122"/>
    </location>
</feature>
<sequence length="1289" mass="147682">MAITCRGCRREFETRGGLTTHKRACTAKLTEATATSLAKRRRDHEAQQIAKVRRQEEVEAASRARDEIRDNEACDLGDADNLIQRSPSPPVFRSSGLPNRRRRLPKRFRDDLPPTPIVVPPSALDDVSAAVDHDPEPNEIDSDQPTIITTVRDHYGIYREYNGSIPSFNPDNLTSVAHVSDAPTFAKSQDSTEARPWWSGFGKSTQSNQTHFFTPFLNATTFRLMRWFYGGSSMKSLAELDRLVEEVILADDFDKAHLTNFRAVKEVNRLDSYHGDPQDIRSSFSAGDGWMETSVKIRLPADGVKHDSESSAPEFEVPGLFYRRPLEVIKAAFRETAAERFHLTPFKMFYQPSDDEPAERVYGEIYNSPVMLEEHERIRSQPREGGCTLETVVAAVMLWSDSTHLASFGTASLWPIYLFLGNQSKYLRGKPTAFAAHHLAYIPKLSDTLQDFYQACFNKPATSEILTFCRHELMHAIWLLLMDDEFMHAYEFGIVIEFLDGVSRRVFPRFFTYSADYPEKTLLASIKFLAQCPCPRCLMPKTKIGGIGTKADRRWRENEIREDGNGVWSIINRVRKWLYVEGTNIASVYVKRMLAPQSLVPTLNAFSTRLSRFGFNFYSMFVPDLLHEFELGVFKAVFIHLLRVLYAHGNDTIQSLNRRYRRVPTFGRGTIRKFSNNASGMKKLAARDFEDLLQCAIPVFEDLLPATINVLVLNLLFELATWQGLAKLRIHTDSTLSFLDTSTTRIGKVLRRFVSETEKEYDTYDLPSEEAARGRRKSRKAAQRQPNSNIREKSAVGSSKRRRRFNFQTYKLHALGDYVNTIRRFGTTDNYSTMLGELEHRRVKRFYPRVSKSQFTSGIAKQQRRERILFRMAEHAPSAKSKSTGHKKGKGKHQNRKMVSLDAPSLRFEDSEQLPFTDPRAHYHISTGVRHFLNIPQWLRKNSSDPAFTDFLPRLKDHIISRLRGHDYDGDEISFTPAERSRVIFINDRIYRHKVLRVNYTSYDLRRAQDSLNPRTHADIMVLSHENDEADAHPYWYARIIGVFHAFVIFNDTAAGTSSHEQKQIDFVWVRWFGRDLEHRAGWRAKRLHRVGFIPHSDPGAFGFIDPKQIIRGIHLIPAFAKGHTTDLLPPSIVRHPSENDEDWIYYYVNVFVDRDMFMRFRGGGIGHRTTREATQCFFHDRDLLDVVGLNSGGTDHDDDEIIEQAGPSTTTDLTLEPENDSDGELEYDDYGYSGIEQGEDGEDSEEDADEADDNENINEEDDDDGVDDDLGAEDGEDGDEELEGFDEF</sequence>
<dbReference type="Pfam" id="PF18759">
    <property type="entry name" value="Plavaka"/>
    <property type="match status" value="1"/>
</dbReference>
<protein>
    <submittedName>
        <fullName evidence="2">Uncharacterized protein</fullName>
    </submittedName>
</protein>
<reference evidence="2 3" key="1">
    <citation type="submission" date="2014-04" db="EMBL/GenBank/DDBJ databases">
        <authorList>
            <consortium name="DOE Joint Genome Institute"/>
            <person name="Kuo A."/>
            <person name="Ruytinx J."/>
            <person name="Rineau F."/>
            <person name="Colpaert J."/>
            <person name="Kohler A."/>
            <person name="Nagy L.G."/>
            <person name="Floudas D."/>
            <person name="Copeland A."/>
            <person name="Barry K.W."/>
            <person name="Cichocki N."/>
            <person name="Veneault-Fourrey C."/>
            <person name="LaButti K."/>
            <person name="Lindquist E.A."/>
            <person name="Lipzen A."/>
            <person name="Lundell T."/>
            <person name="Morin E."/>
            <person name="Murat C."/>
            <person name="Sun H."/>
            <person name="Tunlid A."/>
            <person name="Henrissat B."/>
            <person name="Grigoriev I.V."/>
            <person name="Hibbett D.S."/>
            <person name="Martin F."/>
            <person name="Nordberg H.P."/>
            <person name="Cantor M.N."/>
            <person name="Hua S.X."/>
        </authorList>
    </citation>
    <scope>NUCLEOTIDE SEQUENCE [LARGE SCALE GENOMIC DNA]</scope>
    <source>
        <strain evidence="2 3">UH-Slu-Lm8-n1</strain>
    </source>
</reference>
<evidence type="ECO:0000256" key="1">
    <source>
        <dbReference type="SAM" id="MobiDB-lite"/>
    </source>
</evidence>
<evidence type="ECO:0000313" key="3">
    <source>
        <dbReference type="Proteomes" id="UP000054485"/>
    </source>
</evidence>
<gene>
    <name evidence="2" type="ORF">CY34DRAFT_17643</name>
</gene>
<feature type="region of interest" description="Disordered" evidence="1">
    <location>
        <begin position="765"/>
        <end position="801"/>
    </location>
</feature>
<organism evidence="2 3">
    <name type="scientific">Suillus luteus UH-Slu-Lm8-n1</name>
    <dbReference type="NCBI Taxonomy" id="930992"/>
    <lineage>
        <taxon>Eukaryota</taxon>
        <taxon>Fungi</taxon>
        <taxon>Dikarya</taxon>
        <taxon>Basidiomycota</taxon>
        <taxon>Agaricomycotina</taxon>
        <taxon>Agaricomycetes</taxon>
        <taxon>Agaricomycetidae</taxon>
        <taxon>Boletales</taxon>
        <taxon>Suillineae</taxon>
        <taxon>Suillaceae</taxon>
        <taxon>Suillus</taxon>
    </lineage>
</organism>
<feature type="compositionally biased region" description="Basic residues" evidence="1">
    <location>
        <begin position="883"/>
        <end position="896"/>
    </location>
</feature>
<feature type="region of interest" description="Disordered" evidence="1">
    <location>
        <begin position="874"/>
        <end position="896"/>
    </location>
</feature>
<dbReference type="Proteomes" id="UP000054485">
    <property type="component" value="Unassembled WGS sequence"/>
</dbReference>
<dbReference type="OrthoDB" id="2687259at2759"/>
<proteinExistence type="predicted"/>
<feature type="compositionally biased region" description="Basic and acidic residues" evidence="1">
    <location>
        <begin position="53"/>
        <end position="72"/>
    </location>
</feature>
<dbReference type="EMBL" id="KN835737">
    <property type="protein sequence ID" value="KIK34550.1"/>
    <property type="molecule type" value="Genomic_DNA"/>
</dbReference>
<feature type="region of interest" description="Disordered" evidence="1">
    <location>
        <begin position="1192"/>
        <end position="1289"/>
    </location>
</feature>
<feature type="compositionally biased region" description="Acidic residues" evidence="1">
    <location>
        <begin position="1238"/>
        <end position="1289"/>
    </location>
</feature>
<keyword evidence="3" id="KW-1185">Reference proteome</keyword>
<evidence type="ECO:0000313" key="2">
    <source>
        <dbReference type="EMBL" id="KIK34550.1"/>
    </source>
</evidence>
<name>A0A0C9ZAL4_9AGAM</name>
<dbReference type="InParanoid" id="A0A0C9ZAL4"/>
<dbReference type="InterPro" id="IPR041078">
    <property type="entry name" value="Plavaka"/>
</dbReference>
<dbReference type="STRING" id="930992.A0A0C9ZAL4"/>
<reference evidence="3" key="2">
    <citation type="submission" date="2015-01" db="EMBL/GenBank/DDBJ databases">
        <title>Evolutionary Origins and Diversification of the Mycorrhizal Mutualists.</title>
        <authorList>
            <consortium name="DOE Joint Genome Institute"/>
            <consortium name="Mycorrhizal Genomics Consortium"/>
            <person name="Kohler A."/>
            <person name="Kuo A."/>
            <person name="Nagy L.G."/>
            <person name="Floudas D."/>
            <person name="Copeland A."/>
            <person name="Barry K.W."/>
            <person name="Cichocki N."/>
            <person name="Veneault-Fourrey C."/>
            <person name="LaButti K."/>
            <person name="Lindquist E.A."/>
            <person name="Lipzen A."/>
            <person name="Lundell T."/>
            <person name="Morin E."/>
            <person name="Murat C."/>
            <person name="Riley R."/>
            <person name="Ohm R."/>
            <person name="Sun H."/>
            <person name="Tunlid A."/>
            <person name="Henrissat B."/>
            <person name="Grigoriev I.V."/>
            <person name="Hibbett D.S."/>
            <person name="Martin F."/>
        </authorList>
    </citation>
    <scope>NUCLEOTIDE SEQUENCE [LARGE SCALE GENOMIC DNA]</scope>
    <source>
        <strain evidence="3">UH-Slu-Lm8-n1</strain>
    </source>
</reference>
<feature type="compositionally biased region" description="Acidic residues" evidence="1">
    <location>
        <begin position="1216"/>
        <end position="1230"/>
    </location>
</feature>
<dbReference type="HOGENOM" id="CLU_002498_0_1_1"/>